<dbReference type="InterPro" id="IPR002645">
    <property type="entry name" value="STAS_dom"/>
</dbReference>
<protein>
    <recommendedName>
        <fullName evidence="2">Anti-sigma factor antagonist</fullName>
    </recommendedName>
</protein>
<organism evidence="4 5">
    <name type="scientific">Endozoicomonas numazuensis</name>
    <dbReference type="NCBI Taxonomy" id="1137799"/>
    <lineage>
        <taxon>Bacteria</taxon>
        <taxon>Pseudomonadati</taxon>
        <taxon>Pseudomonadota</taxon>
        <taxon>Gammaproteobacteria</taxon>
        <taxon>Oceanospirillales</taxon>
        <taxon>Endozoicomonadaceae</taxon>
        <taxon>Endozoicomonas</taxon>
    </lineage>
</organism>
<comment type="caution">
    <text evidence="4">The sequence shown here is derived from an EMBL/GenBank/DDBJ whole genome shotgun (WGS) entry which is preliminary data.</text>
</comment>
<gene>
    <name evidence="4" type="ORF">GZ78_24580</name>
</gene>
<name>A0A081N9D1_9GAMM</name>
<dbReference type="eggNOG" id="COG1366">
    <property type="taxonomic scope" value="Bacteria"/>
</dbReference>
<accession>A0A081N9D1</accession>
<dbReference type="STRING" id="1137799.GZ78_24580"/>
<evidence type="ECO:0000313" key="5">
    <source>
        <dbReference type="Proteomes" id="UP000028073"/>
    </source>
</evidence>
<dbReference type="Gene3D" id="3.30.750.24">
    <property type="entry name" value="STAS domain"/>
    <property type="match status" value="1"/>
</dbReference>
<dbReference type="EMBL" id="JOKH01000007">
    <property type="protein sequence ID" value="KEQ15054.1"/>
    <property type="molecule type" value="Genomic_DNA"/>
</dbReference>
<dbReference type="InterPro" id="IPR036513">
    <property type="entry name" value="STAS_dom_sf"/>
</dbReference>
<evidence type="ECO:0000256" key="1">
    <source>
        <dbReference type="ARBA" id="ARBA00009013"/>
    </source>
</evidence>
<dbReference type="OrthoDB" id="9796076at2"/>
<dbReference type="Proteomes" id="UP000028073">
    <property type="component" value="Unassembled WGS sequence"/>
</dbReference>
<dbReference type="GO" id="GO:0043856">
    <property type="term" value="F:anti-sigma factor antagonist activity"/>
    <property type="evidence" value="ECO:0007669"/>
    <property type="project" value="InterPro"/>
</dbReference>
<dbReference type="CDD" id="cd07043">
    <property type="entry name" value="STAS_anti-anti-sigma_factors"/>
    <property type="match status" value="1"/>
</dbReference>
<dbReference type="RefSeq" id="WP_034841335.1">
    <property type="nucleotide sequence ID" value="NZ_JOKH01000007.1"/>
</dbReference>
<dbReference type="InterPro" id="IPR003658">
    <property type="entry name" value="Anti-sigma_ant"/>
</dbReference>
<evidence type="ECO:0000313" key="4">
    <source>
        <dbReference type="EMBL" id="KEQ15054.1"/>
    </source>
</evidence>
<dbReference type="NCBIfam" id="TIGR00377">
    <property type="entry name" value="ant_ant_sig"/>
    <property type="match status" value="1"/>
</dbReference>
<reference evidence="4 5" key="1">
    <citation type="submission" date="2014-06" db="EMBL/GenBank/DDBJ databases">
        <title>Whole Genome Sequences of Three Symbiotic Endozoicomonas Bacteria.</title>
        <authorList>
            <person name="Neave M.J."/>
            <person name="Apprill A."/>
            <person name="Voolstra C.R."/>
        </authorList>
    </citation>
    <scope>NUCLEOTIDE SEQUENCE [LARGE SCALE GENOMIC DNA]</scope>
    <source>
        <strain evidence="4 5">DSM 25634</strain>
    </source>
</reference>
<keyword evidence="5" id="KW-1185">Reference proteome</keyword>
<dbReference type="PANTHER" id="PTHR33495:SF2">
    <property type="entry name" value="ANTI-SIGMA FACTOR ANTAGONIST TM_1081-RELATED"/>
    <property type="match status" value="1"/>
</dbReference>
<evidence type="ECO:0000256" key="2">
    <source>
        <dbReference type="RuleBase" id="RU003749"/>
    </source>
</evidence>
<dbReference type="PROSITE" id="PS50801">
    <property type="entry name" value="STAS"/>
    <property type="match status" value="1"/>
</dbReference>
<dbReference type="AlphaFoldDB" id="A0A081N9D1"/>
<sequence length="110" mass="11942">MAFEHHDEGHYTVVKIDESRFDASIAEAFKTYVFDLIEEGKSEIVVDLAAVRFMDSSGLGALVAGLKKLSGNGSFSLASAQPAVKDLFDLTSMDKLFKLHDSVDEAVKGD</sequence>
<dbReference type="Pfam" id="PF01740">
    <property type="entry name" value="STAS"/>
    <property type="match status" value="1"/>
</dbReference>
<feature type="domain" description="STAS" evidence="3">
    <location>
        <begin position="21"/>
        <end position="110"/>
    </location>
</feature>
<dbReference type="PANTHER" id="PTHR33495">
    <property type="entry name" value="ANTI-SIGMA FACTOR ANTAGONIST TM_1081-RELATED-RELATED"/>
    <property type="match status" value="1"/>
</dbReference>
<comment type="similarity">
    <text evidence="1 2">Belongs to the anti-sigma-factor antagonist family.</text>
</comment>
<dbReference type="SUPFAM" id="SSF52091">
    <property type="entry name" value="SpoIIaa-like"/>
    <property type="match status" value="1"/>
</dbReference>
<proteinExistence type="inferred from homology"/>
<evidence type="ECO:0000259" key="3">
    <source>
        <dbReference type="PROSITE" id="PS50801"/>
    </source>
</evidence>